<gene>
    <name evidence="1" type="ORF">Goshw_004632</name>
</gene>
<evidence type="ECO:0000313" key="1">
    <source>
        <dbReference type="EMBL" id="MBA0877726.1"/>
    </source>
</evidence>
<reference evidence="1 2" key="1">
    <citation type="journal article" date="2019" name="Genome Biol. Evol.">
        <title>Insights into the evolution of the New World diploid cottons (Gossypium, subgenus Houzingenia) based on genome sequencing.</title>
        <authorList>
            <person name="Grover C.E."/>
            <person name="Arick M.A. 2nd"/>
            <person name="Thrash A."/>
            <person name="Conover J.L."/>
            <person name="Sanders W.S."/>
            <person name="Peterson D.G."/>
            <person name="Frelichowski J.E."/>
            <person name="Scheffler J.A."/>
            <person name="Scheffler B.E."/>
            <person name="Wendel J.F."/>
        </authorList>
    </citation>
    <scope>NUCLEOTIDE SEQUENCE [LARGE SCALE GENOMIC DNA]</scope>
    <source>
        <strain evidence="1">1</strain>
        <tissue evidence="1">Leaf</tissue>
    </source>
</reference>
<sequence>MKRLALGPMVTPEYNEWWSKRVNDNIPNLREEDVRPVEEYLQVVLSEIEIIK</sequence>
<dbReference type="OrthoDB" id="991764at2759"/>
<dbReference type="EMBL" id="JABFAF010269135">
    <property type="protein sequence ID" value="MBA0877726.1"/>
    <property type="molecule type" value="Genomic_DNA"/>
</dbReference>
<protein>
    <submittedName>
        <fullName evidence="1">Uncharacterized protein</fullName>
    </submittedName>
</protein>
<dbReference type="AlphaFoldDB" id="A0A7J9N3Q2"/>
<name>A0A7J9N3Q2_GOSSC</name>
<comment type="caution">
    <text evidence="1">The sequence shown here is derived from an EMBL/GenBank/DDBJ whole genome shotgun (WGS) entry which is preliminary data.</text>
</comment>
<keyword evidence="2" id="KW-1185">Reference proteome</keyword>
<organism evidence="1 2">
    <name type="scientific">Gossypium schwendimanii</name>
    <name type="common">Cotton</name>
    <dbReference type="NCBI Taxonomy" id="34291"/>
    <lineage>
        <taxon>Eukaryota</taxon>
        <taxon>Viridiplantae</taxon>
        <taxon>Streptophyta</taxon>
        <taxon>Embryophyta</taxon>
        <taxon>Tracheophyta</taxon>
        <taxon>Spermatophyta</taxon>
        <taxon>Magnoliopsida</taxon>
        <taxon>eudicotyledons</taxon>
        <taxon>Gunneridae</taxon>
        <taxon>Pentapetalae</taxon>
        <taxon>rosids</taxon>
        <taxon>malvids</taxon>
        <taxon>Malvales</taxon>
        <taxon>Malvaceae</taxon>
        <taxon>Malvoideae</taxon>
        <taxon>Gossypium</taxon>
    </lineage>
</organism>
<dbReference type="Proteomes" id="UP000593576">
    <property type="component" value="Unassembled WGS sequence"/>
</dbReference>
<proteinExistence type="predicted"/>
<evidence type="ECO:0000313" key="2">
    <source>
        <dbReference type="Proteomes" id="UP000593576"/>
    </source>
</evidence>
<accession>A0A7J9N3Q2</accession>